<dbReference type="OrthoDB" id="6491347at2759"/>
<dbReference type="KEGG" id="dpte:113794102"/>
<gene>
    <name evidence="2" type="primary">LOC113794102</name>
</gene>
<name>A0A6P6Y3C9_DERPT</name>
<dbReference type="InParanoid" id="A0A6P6Y3C9"/>
<protein>
    <submittedName>
        <fullName evidence="2">Uncharacterized protein LOC113794102</fullName>
    </submittedName>
</protein>
<proteinExistence type="predicted"/>
<dbReference type="OMA" id="KITWHIL"/>
<accession>A0A6P6Y3C9</accession>
<organism evidence="1 2">
    <name type="scientific">Dermatophagoides pteronyssinus</name>
    <name type="common">European house dust mite</name>
    <dbReference type="NCBI Taxonomy" id="6956"/>
    <lineage>
        <taxon>Eukaryota</taxon>
        <taxon>Metazoa</taxon>
        <taxon>Ecdysozoa</taxon>
        <taxon>Arthropoda</taxon>
        <taxon>Chelicerata</taxon>
        <taxon>Arachnida</taxon>
        <taxon>Acari</taxon>
        <taxon>Acariformes</taxon>
        <taxon>Sarcoptiformes</taxon>
        <taxon>Astigmata</taxon>
        <taxon>Psoroptidia</taxon>
        <taxon>Analgoidea</taxon>
        <taxon>Pyroglyphidae</taxon>
        <taxon>Dermatophagoidinae</taxon>
        <taxon>Dermatophagoides</taxon>
    </lineage>
</organism>
<dbReference type="Proteomes" id="UP000515146">
    <property type="component" value="Unplaced"/>
</dbReference>
<sequence length="266" mass="31932">MSFVFNDDSLQFRLLPNDITKIDVERDKEFIQNINDEKMRVEFLINDLHNGIRTNVDEKGSRSLFCVICDMKLSNWKMVNAHISNDHKDIGQLLRRTRIKPIVGMDQIEEYKDNEDKAVEYKCNLCDLIYSPKYIFWHIISYDHKEKFFKTLYSIDFINQIKDGRLKHEKIDKALLNYEKDHPDRGNFQRKEFNPGMVTSHFGLKNKMNMSYVRKLYPQQTQRVSYLESRLKYKPLLNIQVQSDRQFEQAKNLLQKINQSLMEYQK</sequence>
<evidence type="ECO:0000313" key="1">
    <source>
        <dbReference type="Proteomes" id="UP000515146"/>
    </source>
</evidence>
<dbReference type="AlphaFoldDB" id="A0A6P6Y3C9"/>
<reference evidence="2" key="1">
    <citation type="submission" date="2025-08" db="UniProtKB">
        <authorList>
            <consortium name="RefSeq"/>
        </authorList>
    </citation>
    <scope>IDENTIFICATION</scope>
    <source>
        <strain evidence="2">Airmid</strain>
    </source>
</reference>
<evidence type="ECO:0000313" key="2">
    <source>
        <dbReference type="RefSeq" id="XP_027199993.1"/>
    </source>
</evidence>
<keyword evidence="1" id="KW-1185">Reference proteome</keyword>
<dbReference type="RefSeq" id="XP_027199993.1">
    <property type="nucleotide sequence ID" value="XM_027344192.1"/>
</dbReference>